<keyword evidence="3" id="KW-0807">Transducer</keyword>
<sequence>MNVKTRIWLLPALAAGIFALGIVVVLAFSSRTSQAINAVGKVDFPFLDATTQFAAQLEALGATIQSAVAEGEKKRLDEARERAGNMRKLIATIQKIEGKAEVGSQLGKSFETYLAASVETAELFLGIKQGDQAGAIPKMQSSLKTLETDLASARAQASQGFDAGLEKAHHGVSSSLWAIVISGLVVVGVLGAASFLVIGGVWRQLGGEPEYARDVMRHMADGDLSQDIRVAPGAEQSLLAAVRDMSRGLSAIVANVRQGTDSMTVASREIAAGNQDLSERTERQAGSLEQTSGSMHVLTETVRQSADAAAQANQLASSAAAVAQRGGEVVGQVVSTMDEINTSSKKISDIIGVIDGIAFQTNILALNAAVEAARAGEQGRGFAVVAGEVRSLAQRSAEAAREIKALIGASVDKVESGARLVQAAGSTMEEIVSSVQRVSDIIGEITTAASEQSQGIGQVNASVVQLDQMTQQNAALVEEAAAAASSLEQQAVTLQQAVATFKLS</sequence>
<dbReference type="PANTHER" id="PTHR43531">
    <property type="entry name" value="PROTEIN ICFG"/>
    <property type="match status" value="1"/>
</dbReference>
<dbReference type="Gene3D" id="1.10.287.950">
    <property type="entry name" value="Methyl-accepting chemotaxis protein"/>
    <property type="match status" value="1"/>
</dbReference>
<evidence type="ECO:0000256" key="4">
    <source>
        <dbReference type="SAM" id="MobiDB-lite"/>
    </source>
</evidence>
<dbReference type="CDD" id="cd11386">
    <property type="entry name" value="MCP_signal"/>
    <property type="match status" value="1"/>
</dbReference>
<dbReference type="Proteomes" id="UP001606300">
    <property type="component" value="Unassembled WGS sequence"/>
</dbReference>
<feature type="transmembrane region" description="Helical" evidence="5">
    <location>
        <begin position="6"/>
        <end position="28"/>
    </location>
</feature>
<feature type="transmembrane region" description="Helical" evidence="5">
    <location>
        <begin position="176"/>
        <end position="202"/>
    </location>
</feature>
<protein>
    <submittedName>
        <fullName evidence="7">Methyl-accepting chemotaxis protein</fullName>
    </submittedName>
</protein>
<dbReference type="PANTHER" id="PTHR43531:SF14">
    <property type="entry name" value="METHYL-ACCEPTING CHEMOTAXIS PROTEIN I-RELATED"/>
    <property type="match status" value="1"/>
</dbReference>
<name>A0ABW7EQA8_9BURK</name>
<feature type="domain" description="Methyl-accepting transducer" evidence="6">
    <location>
        <begin position="259"/>
        <end position="488"/>
    </location>
</feature>
<comment type="similarity">
    <text evidence="2">Belongs to the methyl-accepting chemotaxis (MCP) protein family.</text>
</comment>
<gene>
    <name evidence="7" type="ORF">ACG02S_13160</name>
</gene>
<dbReference type="Pfam" id="PF00015">
    <property type="entry name" value="MCPsignal"/>
    <property type="match status" value="1"/>
</dbReference>
<proteinExistence type="inferred from homology"/>
<evidence type="ECO:0000256" key="5">
    <source>
        <dbReference type="SAM" id="Phobius"/>
    </source>
</evidence>
<evidence type="ECO:0000313" key="7">
    <source>
        <dbReference type="EMBL" id="MFG6414843.1"/>
    </source>
</evidence>
<keyword evidence="5" id="KW-1133">Transmembrane helix</keyword>
<dbReference type="SUPFAM" id="SSF58104">
    <property type="entry name" value="Methyl-accepting chemotaxis protein (MCP) signaling domain"/>
    <property type="match status" value="1"/>
</dbReference>
<evidence type="ECO:0000256" key="1">
    <source>
        <dbReference type="ARBA" id="ARBA00022481"/>
    </source>
</evidence>
<organism evidence="7 8">
    <name type="scientific">Pelomonas dachongensis</name>
    <dbReference type="NCBI Taxonomy" id="3299029"/>
    <lineage>
        <taxon>Bacteria</taxon>
        <taxon>Pseudomonadati</taxon>
        <taxon>Pseudomonadota</taxon>
        <taxon>Betaproteobacteria</taxon>
        <taxon>Burkholderiales</taxon>
        <taxon>Sphaerotilaceae</taxon>
        <taxon>Roseateles</taxon>
    </lineage>
</organism>
<reference evidence="7 8" key="1">
    <citation type="submission" date="2024-09" db="EMBL/GenBank/DDBJ databases">
        <title>Novel species of the genus Pelomonas and Roseateles isolated from streams.</title>
        <authorList>
            <person name="Lu H."/>
        </authorList>
    </citation>
    <scope>NUCLEOTIDE SEQUENCE [LARGE SCALE GENOMIC DNA]</scope>
    <source>
        <strain evidence="7 8">DC23W</strain>
    </source>
</reference>
<dbReference type="InterPro" id="IPR051310">
    <property type="entry name" value="MCP_chemotaxis"/>
</dbReference>
<dbReference type="InterPro" id="IPR004090">
    <property type="entry name" value="Chemotax_Me-accpt_rcpt"/>
</dbReference>
<accession>A0ABW7EQA8</accession>
<evidence type="ECO:0000256" key="3">
    <source>
        <dbReference type="PROSITE-ProRule" id="PRU00284"/>
    </source>
</evidence>
<dbReference type="PRINTS" id="PR00260">
    <property type="entry name" value="CHEMTRNSDUCR"/>
</dbReference>
<dbReference type="RefSeq" id="WP_394470910.1">
    <property type="nucleotide sequence ID" value="NZ_JBIGHY010000004.1"/>
</dbReference>
<dbReference type="InterPro" id="IPR004089">
    <property type="entry name" value="MCPsignal_dom"/>
</dbReference>
<evidence type="ECO:0000313" key="8">
    <source>
        <dbReference type="Proteomes" id="UP001606300"/>
    </source>
</evidence>
<keyword evidence="5" id="KW-0472">Membrane</keyword>
<evidence type="ECO:0000259" key="6">
    <source>
        <dbReference type="PROSITE" id="PS50111"/>
    </source>
</evidence>
<keyword evidence="1" id="KW-0488">Methylation</keyword>
<dbReference type="SMART" id="SM00283">
    <property type="entry name" value="MA"/>
    <property type="match status" value="1"/>
</dbReference>
<evidence type="ECO:0000256" key="2">
    <source>
        <dbReference type="ARBA" id="ARBA00029447"/>
    </source>
</evidence>
<dbReference type="PROSITE" id="PS50111">
    <property type="entry name" value="CHEMOTAXIS_TRANSDUC_2"/>
    <property type="match status" value="1"/>
</dbReference>
<feature type="region of interest" description="Disordered" evidence="4">
    <location>
        <begin position="272"/>
        <end position="291"/>
    </location>
</feature>
<keyword evidence="8" id="KW-1185">Reference proteome</keyword>
<comment type="caution">
    <text evidence="7">The sequence shown here is derived from an EMBL/GenBank/DDBJ whole genome shotgun (WGS) entry which is preliminary data.</text>
</comment>
<dbReference type="EMBL" id="JBIGHY010000004">
    <property type="protein sequence ID" value="MFG6414843.1"/>
    <property type="molecule type" value="Genomic_DNA"/>
</dbReference>
<keyword evidence="5" id="KW-0812">Transmembrane</keyword>